<evidence type="ECO:0000256" key="1">
    <source>
        <dbReference type="ARBA" id="ARBA00004123"/>
    </source>
</evidence>
<keyword evidence="5" id="KW-0539">Nucleus</keyword>
<proteinExistence type="predicted"/>
<name>A0A553HJQ1_9PEZI</name>
<dbReference type="InterPro" id="IPR001138">
    <property type="entry name" value="Zn2Cys6_DnaBD"/>
</dbReference>
<evidence type="ECO:0000256" key="6">
    <source>
        <dbReference type="SAM" id="MobiDB-lite"/>
    </source>
</evidence>
<gene>
    <name evidence="8" type="ORF">FHL15_010928</name>
</gene>
<dbReference type="GO" id="GO:0003677">
    <property type="term" value="F:DNA binding"/>
    <property type="evidence" value="ECO:0007669"/>
    <property type="project" value="InterPro"/>
</dbReference>
<dbReference type="PROSITE" id="PS50048">
    <property type="entry name" value="ZN2_CY6_FUNGAL_2"/>
    <property type="match status" value="1"/>
</dbReference>
<dbReference type="InterPro" id="IPR036864">
    <property type="entry name" value="Zn2-C6_fun-type_DNA-bd_sf"/>
</dbReference>
<keyword evidence="2" id="KW-0479">Metal-binding</keyword>
<keyword evidence="9" id="KW-1185">Reference proteome</keyword>
<dbReference type="STRING" id="2512241.A0A553HJQ1"/>
<dbReference type="CDD" id="cd00067">
    <property type="entry name" value="GAL4"/>
    <property type="match status" value="1"/>
</dbReference>
<dbReference type="Pfam" id="PF00172">
    <property type="entry name" value="Zn_clus"/>
    <property type="match status" value="1"/>
</dbReference>
<dbReference type="Gene3D" id="4.10.240.10">
    <property type="entry name" value="Zn(2)-C6 fungal-type DNA-binding domain"/>
    <property type="match status" value="1"/>
</dbReference>
<reference evidence="9" key="1">
    <citation type="submission" date="2019-06" db="EMBL/GenBank/DDBJ databases">
        <title>Draft genome sequence of the griseofulvin-producing fungus Xylaria cubensis strain G536.</title>
        <authorList>
            <person name="Mead M.E."/>
            <person name="Raja H.A."/>
            <person name="Steenwyk J.L."/>
            <person name="Knowles S.L."/>
            <person name="Oberlies N.H."/>
            <person name="Rokas A."/>
        </authorList>
    </citation>
    <scope>NUCLEOTIDE SEQUENCE [LARGE SCALE GENOMIC DNA]</scope>
    <source>
        <strain evidence="9">G536</strain>
    </source>
</reference>
<organism evidence="8 9">
    <name type="scientific">Xylaria flabelliformis</name>
    <dbReference type="NCBI Taxonomy" id="2512241"/>
    <lineage>
        <taxon>Eukaryota</taxon>
        <taxon>Fungi</taxon>
        <taxon>Dikarya</taxon>
        <taxon>Ascomycota</taxon>
        <taxon>Pezizomycotina</taxon>
        <taxon>Sordariomycetes</taxon>
        <taxon>Xylariomycetidae</taxon>
        <taxon>Xylariales</taxon>
        <taxon>Xylariaceae</taxon>
        <taxon>Xylaria</taxon>
    </lineage>
</organism>
<keyword evidence="3" id="KW-0805">Transcription regulation</keyword>
<dbReference type="EMBL" id="VFLP01000097">
    <property type="protein sequence ID" value="TRX88179.1"/>
    <property type="molecule type" value="Genomic_DNA"/>
</dbReference>
<feature type="domain" description="Zn(2)-C6 fungal-type" evidence="7">
    <location>
        <begin position="15"/>
        <end position="47"/>
    </location>
</feature>
<dbReference type="PANTHER" id="PTHR47338:SF5">
    <property type="entry name" value="ZN(II)2CYS6 TRANSCRIPTION FACTOR (EUROFUNG)"/>
    <property type="match status" value="1"/>
</dbReference>
<keyword evidence="4" id="KW-0804">Transcription</keyword>
<protein>
    <recommendedName>
        <fullName evidence="7">Zn(2)-C6 fungal-type domain-containing protein</fullName>
    </recommendedName>
</protein>
<evidence type="ECO:0000313" key="9">
    <source>
        <dbReference type="Proteomes" id="UP000319160"/>
    </source>
</evidence>
<dbReference type="GO" id="GO:0008270">
    <property type="term" value="F:zinc ion binding"/>
    <property type="evidence" value="ECO:0007669"/>
    <property type="project" value="InterPro"/>
</dbReference>
<evidence type="ECO:0000256" key="5">
    <source>
        <dbReference type="ARBA" id="ARBA00023242"/>
    </source>
</evidence>
<feature type="compositionally biased region" description="Polar residues" evidence="6">
    <location>
        <begin position="77"/>
        <end position="86"/>
    </location>
</feature>
<comment type="subcellular location">
    <subcellularLocation>
        <location evidence="1">Nucleus</location>
    </subcellularLocation>
</comment>
<feature type="compositionally biased region" description="Low complexity" evidence="6">
    <location>
        <begin position="705"/>
        <end position="718"/>
    </location>
</feature>
<evidence type="ECO:0000256" key="4">
    <source>
        <dbReference type="ARBA" id="ARBA00023163"/>
    </source>
</evidence>
<comment type="caution">
    <text evidence="8">The sequence shown here is derived from an EMBL/GenBank/DDBJ whole genome shotgun (WGS) entry which is preliminary data.</text>
</comment>
<sequence length="773" mass="83381">MASVVRGTSLRAGGACVRCRKGKTKCVYDNGRAPCKNCAKGMHDCYLPSESDARLHGQSPARAPRPRESLPGDRNVAATSDRQQTAAGAVIPRNIQTNNEKRTTSVVPTQASPAQLSAQHTRITRIALAAATPPSPPTFRPSAMLLSGADAGCVASPWEPPIHPTHHRSGRTPCTTNLSPPVIPKSLCPLSALSSRTTPLYRSTTPPATLTPELLAECERIINKTLPSCVAFHKPSFLQKLKNGTLEPSIINGLLTCAARSSPVLIRRFGNQGGGASAAAEHFAVKTFNLVMQNLDNPGLADIQALCLLTIHEWGNRNAVRAYIYLGQAARMTQMYRVITSHQGRDPDQFIKDESFRRTLWLIYILDCFLTSSPGRHPAVSRHDVKDVPLPCPDMSYNFGTPAFVRTLAGNPPPGLPQGTPMAEVGEFGHIVMATQAWRNVVEMLTTVTVDTYSEEQCLSLEAGIEAVRSSLPMHFLDKPGHINLHITMGSGFTYAMLHCLLHCATIMVHRRRLLHFIQTEGFKHETWRLAPHQHAHTVDRVFAASHTVVSLLLALESNADKDSVPNFPLVMLFSCFTACATVAWFSLKGLTPVDINETAEAIVGDGMRFLQDGASTWVLAVPWYRHLSVMAKVLQNGDREAGRAVPEAAPPSIKEDTASQPDNNMDGIDYVRHSSANPQEPGESNGADPPRKSGFTTINGGSAGTSTPATGTASPPAQHKTESPVPQSADRTQMDPANGDVPADMTGAELCAAFERQLLDLDDLAAFMGGGV</sequence>
<dbReference type="InterPro" id="IPR050815">
    <property type="entry name" value="TF_fung"/>
</dbReference>
<dbReference type="Pfam" id="PF04082">
    <property type="entry name" value="Fungal_trans"/>
    <property type="match status" value="1"/>
</dbReference>
<dbReference type="Proteomes" id="UP000319160">
    <property type="component" value="Unassembled WGS sequence"/>
</dbReference>
<dbReference type="PROSITE" id="PS00463">
    <property type="entry name" value="ZN2_CY6_FUNGAL_1"/>
    <property type="match status" value="1"/>
</dbReference>
<dbReference type="GO" id="GO:0006351">
    <property type="term" value="P:DNA-templated transcription"/>
    <property type="evidence" value="ECO:0007669"/>
    <property type="project" value="InterPro"/>
</dbReference>
<dbReference type="GO" id="GO:0005634">
    <property type="term" value="C:nucleus"/>
    <property type="evidence" value="ECO:0007669"/>
    <property type="project" value="UniProtKB-SubCell"/>
</dbReference>
<feature type="region of interest" description="Disordered" evidence="6">
    <location>
        <begin position="52"/>
        <end position="88"/>
    </location>
</feature>
<dbReference type="SMART" id="SM00906">
    <property type="entry name" value="Fungal_trans"/>
    <property type="match status" value="1"/>
</dbReference>
<evidence type="ECO:0000256" key="3">
    <source>
        <dbReference type="ARBA" id="ARBA00023015"/>
    </source>
</evidence>
<dbReference type="AlphaFoldDB" id="A0A553HJQ1"/>
<dbReference type="CDD" id="cd12148">
    <property type="entry name" value="fungal_TF_MHR"/>
    <property type="match status" value="1"/>
</dbReference>
<dbReference type="OrthoDB" id="2123952at2759"/>
<evidence type="ECO:0000313" key="8">
    <source>
        <dbReference type="EMBL" id="TRX88179.1"/>
    </source>
</evidence>
<feature type="region of interest" description="Disordered" evidence="6">
    <location>
        <begin position="642"/>
        <end position="744"/>
    </location>
</feature>
<evidence type="ECO:0000259" key="7">
    <source>
        <dbReference type="PROSITE" id="PS50048"/>
    </source>
</evidence>
<accession>A0A553HJQ1</accession>
<dbReference type="SUPFAM" id="SSF57701">
    <property type="entry name" value="Zn2/Cys6 DNA-binding domain"/>
    <property type="match status" value="1"/>
</dbReference>
<dbReference type="PANTHER" id="PTHR47338">
    <property type="entry name" value="ZN(II)2CYS6 TRANSCRIPTION FACTOR (EUROFUNG)-RELATED"/>
    <property type="match status" value="1"/>
</dbReference>
<dbReference type="InterPro" id="IPR007219">
    <property type="entry name" value="XnlR_reg_dom"/>
</dbReference>
<dbReference type="GO" id="GO:0000981">
    <property type="term" value="F:DNA-binding transcription factor activity, RNA polymerase II-specific"/>
    <property type="evidence" value="ECO:0007669"/>
    <property type="project" value="InterPro"/>
</dbReference>
<evidence type="ECO:0000256" key="2">
    <source>
        <dbReference type="ARBA" id="ARBA00022723"/>
    </source>
</evidence>